<dbReference type="EMBL" id="AP011748">
    <property type="protein sequence ID" value="BAL56461.1"/>
    <property type="molecule type" value="Genomic_DNA"/>
</dbReference>
<sequence>MRIVVKAVKASYQQVPLWVAVDGRLPDAPLLLIGEGEPIAAQRVEREGKRYLVWIEPNLPRGSEKRYELRTATASVQGFEATRTEKAITLRYRGQPIAAYVHRDAPKPYLYPLYGPNGKPITRHFPMQLVQGESMDHPHQRSLWFTHGEVNGIDFWTEGPGRGTIAHRQIRRVEAGPVLARIEAQNDWLAPDGKKVCEETTEIVVYRAPHLVWLDYTVTIRASEGEVRFGDTKEGTFGVRVASSMEVKRGQGGQIVNAAGQRDRDAWGKRAEWCDYTGPVEGETVGIAIFDHPDNLRHPTYWHVRDYGLFAANPFGVHDFVPGTPKGTGDYLLKQGESLTLRYRLCLHKGRTEEANIAQHYQAFRYTPETPFQHGR</sequence>
<proteinExistence type="predicted"/>
<reference evidence="1" key="1">
    <citation type="journal article" date="2005" name="Environ. Microbiol.">
        <title>Genetic and functional properties of uncultivated thermophilic crenarchaeotes from a subsurface gold mine as revealed by analysis of genome fragments.</title>
        <authorList>
            <person name="Nunoura T."/>
            <person name="Hirayama H."/>
            <person name="Takami H."/>
            <person name="Oida H."/>
            <person name="Nishi S."/>
            <person name="Shimamura S."/>
            <person name="Suzuki Y."/>
            <person name="Inagaki F."/>
            <person name="Takai K."/>
            <person name="Nealson K.H."/>
            <person name="Horikoshi K."/>
        </authorList>
    </citation>
    <scope>NUCLEOTIDE SEQUENCE</scope>
</reference>
<dbReference type="Pfam" id="PF14100">
    <property type="entry name" value="DUF6807"/>
    <property type="match status" value="1"/>
</dbReference>
<dbReference type="InterPro" id="IPR029475">
    <property type="entry name" value="DUF6807"/>
</dbReference>
<dbReference type="AlphaFoldDB" id="H5SJX5"/>
<name>H5SJX5_9ZZZZ</name>
<protein>
    <submittedName>
        <fullName evidence="1">Hypothetical conserved protein</fullName>
    </submittedName>
</protein>
<gene>
    <name evidence="1" type="ORF">HGMM_F38G10C11</name>
</gene>
<reference evidence="1" key="2">
    <citation type="journal article" date="2012" name="PLoS ONE">
        <title>A Deeply Branching Thermophilic Bacterium with an Ancient Acetyl-CoA Pathway Dominates a Subsurface Ecosystem.</title>
        <authorList>
            <person name="Takami H."/>
            <person name="Noguchi H."/>
            <person name="Takaki Y."/>
            <person name="Uchiyama I."/>
            <person name="Toyoda A."/>
            <person name="Nishi S."/>
            <person name="Chee G.-J."/>
            <person name="Arai W."/>
            <person name="Nunoura T."/>
            <person name="Itoh T."/>
            <person name="Hattori M."/>
            <person name="Takai K."/>
        </authorList>
    </citation>
    <scope>NUCLEOTIDE SEQUENCE</scope>
</reference>
<organism evidence="1">
    <name type="scientific">uncultured prokaryote</name>
    <dbReference type="NCBI Taxonomy" id="198431"/>
    <lineage>
        <taxon>unclassified sequences</taxon>
        <taxon>environmental samples</taxon>
    </lineage>
</organism>
<accession>H5SJX5</accession>
<evidence type="ECO:0000313" key="1">
    <source>
        <dbReference type="EMBL" id="BAL56461.1"/>
    </source>
</evidence>